<evidence type="ECO:0000313" key="1">
    <source>
        <dbReference type="EMBL" id="GJD65137.1"/>
    </source>
</evidence>
<gene>
    <name evidence="1" type="ORF">MPEAHAMD_5324</name>
</gene>
<organism evidence="1 2">
    <name type="scientific">Methylobacterium frigidaeris</name>
    <dbReference type="NCBI Taxonomy" id="2038277"/>
    <lineage>
        <taxon>Bacteria</taxon>
        <taxon>Pseudomonadati</taxon>
        <taxon>Pseudomonadota</taxon>
        <taxon>Alphaproteobacteria</taxon>
        <taxon>Hyphomicrobiales</taxon>
        <taxon>Methylobacteriaceae</taxon>
        <taxon>Methylobacterium</taxon>
    </lineage>
</organism>
<dbReference type="EMBL" id="BPQJ01000035">
    <property type="protein sequence ID" value="GJD65137.1"/>
    <property type="molecule type" value="Genomic_DNA"/>
</dbReference>
<reference evidence="1" key="2">
    <citation type="submission" date="2021-08" db="EMBL/GenBank/DDBJ databases">
        <authorList>
            <person name="Tani A."/>
            <person name="Ola A."/>
            <person name="Ogura Y."/>
            <person name="Katsura K."/>
            <person name="Hayashi T."/>
        </authorList>
    </citation>
    <scope>NUCLEOTIDE SEQUENCE</scope>
    <source>
        <strain evidence="1">JCM 32048</strain>
    </source>
</reference>
<comment type="caution">
    <text evidence="1">The sequence shown here is derived from an EMBL/GenBank/DDBJ whole genome shotgun (WGS) entry which is preliminary data.</text>
</comment>
<keyword evidence="2" id="KW-1185">Reference proteome</keyword>
<dbReference type="RefSeq" id="WP_099905144.1">
    <property type="nucleotide sequence ID" value="NZ_BPQJ01000035.1"/>
</dbReference>
<name>A0AA37M7G0_9HYPH</name>
<evidence type="ECO:0000313" key="2">
    <source>
        <dbReference type="Proteomes" id="UP001055286"/>
    </source>
</evidence>
<sequence length="79" mass="8977">MAWKDTGKAGVPVRYFAVTYTRAETEAHFEAMRELICRGVFERGFAVAPGRREGETFLSFMIAESEADAYVKRIKEARP</sequence>
<proteinExistence type="predicted"/>
<reference evidence="1" key="1">
    <citation type="journal article" date="2016" name="Front. Microbiol.">
        <title>Genome Sequence of the Piezophilic, Mesophilic Sulfate-Reducing Bacterium Desulfovibrio indicus J2T.</title>
        <authorList>
            <person name="Cao J."/>
            <person name="Maignien L."/>
            <person name="Shao Z."/>
            <person name="Alain K."/>
            <person name="Jebbar M."/>
        </authorList>
    </citation>
    <scope>NUCLEOTIDE SEQUENCE</scope>
    <source>
        <strain evidence="1">JCM 32048</strain>
    </source>
</reference>
<dbReference type="AlphaFoldDB" id="A0AA37M7G0"/>
<dbReference type="Proteomes" id="UP001055286">
    <property type="component" value="Unassembled WGS sequence"/>
</dbReference>
<protein>
    <submittedName>
        <fullName evidence="1">Uncharacterized protein</fullName>
    </submittedName>
</protein>
<accession>A0AA37M7G0</accession>